<dbReference type="AlphaFoldDB" id="A0A378RJX8"/>
<dbReference type="EMBL" id="UGQL01000001">
    <property type="protein sequence ID" value="STZ27275.1"/>
    <property type="molecule type" value="Genomic_DNA"/>
</dbReference>
<reference evidence="2 3" key="1">
    <citation type="submission" date="2018-06" db="EMBL/GenBank/DDBJ databases">
        <authorList>
            <consortium name="Pathogen Informatics"/>
            <person name="Doyle S."/>
        </authorList>
    </citation>
    <scope>NUCLEOTIDE SEQUENCE [LARGE SCALE GENOMIC DNA]</scope>
    <source>
        <strain evidence="2 3">NCTC11179</strain>
    </source>
</reference>
<dbReference type="SUPFAM" id="SSF55729">
    <property type="entry name" value="Acyl-CoA N-acyltransferases (Nat)"/>
    <property type="match status" value="1"/>
</dbReference>
<evidence type="ECO:0000313" key="3">
    <source>
        <dbReference type="Proteomes" id="UP000255024"/>
    </source>
</evidence>
<dbReference type="InterPro" id="IPR051531">
    <property type="entry name" value="N-acetyltransferase"/>
</dbReference>
<evidence type="ECO:0000259" key="1">
    <source>
        <dbReference type="PROSITE" id="PS51186"/>
    </source>
</evidence>
<accession>A0A378RJX8</accession>
<dbReference type="Pfam" id="PF13302">
    <property type="entry name" value="Acetyltransf_3"/>
    <property type="match status" value="1"/>
</dbReference>
<gene>
    <name evidence="2" type="ORF">NCTC11179_00810</name>
</gene>
<organism evidence="2 3">
    <name type="scientific">Myroides odoratus</name>
    <name type="common">Flavobacterium odoratum</name>
    <dbReference type="NCBI Taxonomy" id="256"/>
    <lineage>
        <taxon>Bacteria</taxon>
        <taxon>Pseudomonadati</taxon>
        <taxon>Bacteroidota</taxon>
        <taxon>Flavobacteriia</taxon>
        <taxon>Flavobacteriales</taxon>
        <taxon>Flavobacteriaceae</taxon>
        <taxon>Myroides</taxon>
    </lineage>
</organism>
<evidence type="ECO:0000313" key="2">
    <source>
        <dbReference type="EMBL" id="STZ27275.1"/>
    </source>
</evidence>
<feature type="domain" description="N-acetyltransferase" evidence="1">
    <location>
        <begin position="30"/>
        <end position="176"/>
    </location>
</feature>
<dbReference type="PANTHER" id="PTHR43792:SF1">
    <property type="entry name" value="N-ACETYLTRANSFERASE DOMAIN-CONTAINING PROTEIN"/>
    <property type="match status" value="1"/>
</dbReference>
<dbReference type="CDD" id="cd04301">
    <property type="entry name" value="NAT_SF"/>
    <property type="match status" value="1"/>
</dbReference>
<dbReference type="InterPro" id="IPR000182">
    <property type="entry name" value="GNAT_dom"/>
</dbReference>
<name>A0A378RJX8_MYROD</name>
<protein>
    <submittedName>
        <fullName evidence="2">Pseudaminic acid biosynthesis N-acetyl transferase</fullName>
    </submittedName>
</protein>
<dbReference type="Proteomes" id="UP000255024">
    <property type="component" value="Unassembled WGS sequence"/>
</dbReference>
<dbReference type="InterPro" id="IPR016181">
    <property type="entry name" value="Acyl_CoA_acyltransferase"/>
</dbReference>
<keyword evidence="3" id="KW-1185">Reference proteome</keyword>
<dbReference type="Gene3D" id="3.40.630.30">
    <property type="match status" value="1"/>
</dbReference>
<dbReference type="PROSITE" id="PS51186">
    <property type="entry name" value="GNAT"/>
    <property type="match status" value="1"/>
</dbReference>
<keyword evidence="2" id="KW-0808">Transferase</keyword>
<dbReference type="PANTHER" id="PTHR43792">
    <property type="entry name" value="GNAT FAMILY, PUTATIVE (AFU_ORTHOLOGUE AFUA_3G00765)-RELATED-RELATED"/>
    <property type="match status" value="1"/>
</dbReference>
<proteinExistence type="predicted"/>
<sequence length="182" mass="20880">MQQFMKFDTTLTFSSDHLKFIIVNDQYVEDIFRELTPTVAKFLPFIPTQKKEDTFGFVAYSLGQLEKEQDITLLAIDNQTGEFIGCCGVHDICDESISIGLWIKESANGKGYGKEIVKALEQFVFDHLTVDYLIYNVERNNAGSINIAEKLGYAYHSDFKRNISEEKILDMLHYRKANVAKQ</sequence>
<dbReference type="GO" id="GO:0016747">
    <property type="term" value="F:acyltransferase activity, transferring groups other than amino-acyl groups"/>
    <property type="evidence" value="ECO:0007669"/>
    <property type="project" value="InterPro"/>
</dbReference>